<dbReference type="EC" id="3.1.6.1" evidence="5"/>
<proteinExistence type="inferred from homology"/>
<dbReference type="FunFam" id="3.40.720.10:FF:000070">
    <property type="entry name" value="Arylsulfatase A"/>
    <property type="match status" value="1"/>
</dbReference>
<dbReference type="PANTHER" id="PTHR42693">
    <property type="entry name" value="ARYLSULFATASE FAMILY MEMBER"/>
    <property type="match status" value="1"/>
</dbReference>
<sequence precursor="true">MGLTRRTFFSLLAITTCLFATCPQVLAANEKPANVIIVITDDQGYGDIGAHGNTMIQTPEMDRLWAESIRLTDFHVDPTCSPTRSALMSGRYSNRTGVWHTIMGRSLMSPDELSLAEIFRANGYHTGMFGKWHLGDNYPCRPSDQGFEQVVIHGGGGVTQGPDWWGNDYFDDTYWRNGVPEKFNGYCTDIWFDEAINFIEASKDKPFFCYLSTNAPHGPYLVAEEYSKPYADQGVPETMSKFYGMITNIDENLGKLRTRLDELGLAENTLLIFMSDNGTAAGVARKQPSKDMWPGYNAGMKGRKGSQYDGGHRVPFFVHWPAKGWNEGRDVDQLTAHIDVRPTLVDLLELQEPSGPVSDGTSLKSILNGDTESLRDRTLFVHSQRIPQPVKWKTTAVMTERWRLVNAKELYDIQKDPGQKKNLARQHPDVVAELSGEYDQWWESLKPTFDEHVRISIGADEENPVMLMSHDIMTEKGLSPWSQGMVEAGFVNNGPWAINVEQAGTYRIDLYRWPQHLDRAAECKHARLTVGDVEVSQPMSLEDSHASFQVELPAGPAMLQTWLTRPNDVECTAYFVTAERLK</sequence>
<feature type="chain" id="PRO_5021921968" evidence="3">
    <location>
        <begin position="28"/>
        <end position="582"/>
    </location>
</feature>
<evidence type="ECO:0000256" key="1">
    <source>
        <dbReference type="ARBA" id="ARBA00008779"/>
    </source>
</evidence>
<dbReference type="Pfam" id="PF00884">
    <property type="entry name" value="Sulfatase"/>
    <property type="match status" value="1"/>
</dbReference>
<dbReference type="KEGG" id="chya:V22_07100"/>
<dbReference type="InterPro" id="IPR017850">
    <property type="entry name" value="Alkaline_phosphatase_core_sf"/>
</dbReference>
<keyword evidence="6" id="KW-1185">Reference proteome</keyword>
<dbReference type="EMBL" id="CP036316">
    <property type="protein sequence ID" value="QDT63488.1"/>
    <property type="molecule type" value="Genomic_DNA"/>
</dbReference>
<keyword evidence="2 5" id="KW-0378">Hydrolase</keyword>
<dbReference type="OrthoDB" id="9783154at2"/>
<dbReference type="SUPFAM" id="SSF53649">
    <property type="entry name" value="Alkaline phosphatase-like"/>
    <property type="match status" value="1"/>
</dbReference>
<dbReference type="PANTHER" id="PTHR42693:SF53">
    <property type="entry name" value="ENDO-4-O-SULFATASE"/>
    <property type="match status" value="1"/>
</dbReference>
<protein>
    <submittedName>
        <fullName evidence="5">Arylsulfatase</fullName>
        <ecNumber evidence="5">3.1.6.1</ecNumber>
    </submittedName>
</protein>
<dbReference type="GO" id="GO:0004065">
    <property type="term" value="F:arylsulfatase activity"/>
    <property type="evidence" value="ECO:0007669"/>
    <property type="project" value="UniProtKB-EC"/>
</dbReference>
<dbReference type="Gene3D" id="3.40.720.10">
    <property type="entry name" value="Alkaline Phosphatase, subunit A"/>
    <property type="match status" value="1"/>
</dbReference>
<gene>
    <name evidence="5" type="primary">atsA_10</name>
    <name evidence="5" type="ORF">V22_07100</name>
</gene>
<dbReference type="AlphaFoldDB" id="A0A517T540"/>
<comment type="similarity">
    <text evidence="1">Belongs to the sulfatase family.</text>
</comment>
<evidence type="ECO:0000256" key="3">
    <source>
        <dbReference type="SAM" id="SignalP"/>
    </source>
</evidence>
<feature type="domain" description="Sulfatase N-terminal" evidence="4">
    <location>
        <begin position="34"/>
        <end position="348"/>
    </location>
</feature>
<dbReference type="Gene3D" id="3.30.1120.10">
    <property type="match status" value="1"/>
</dbReference>
<dbReference type="InterPro" id="IPR000917">
    <property type="entry name" value="Sulfatase_N"/>
</dbReference>
<keyword evidence="3" id="KW-0732">Signal</keyword>
<dbReference type="InterPro" id="IPR050738">
    <property type="entry name" value="Sulfatase"/>
</dbReference>
<name>A0A517T540_9PLAN</name>
<dbReference type="Proteomes" id="UP000319976">
    <property type="component" value="Chromosome"/>
</dbReference>
<organism evidence="5 6">
    <name type="scientific">Calycomorphotria hydatis</name>
    <dbReference type="NCBI Taxonomy" id="2528027"/>
    <lineage>
        <taxon>Bacteria</taxon>
        <taxon>Pseudomonadati</taxon>
        <taxon>Planctomycetota</taxon>
        <taxon>Planctomycetia</taxon>
        <taxon>Planctomycetales</taxon>
        <taxon>Planctomycetaceae</taxon>
        <taxon>Calycomorphotria</taxon>
    </lineage>
</organism>
<dbReference type="RefSeq" id="WP_145259847.1">
    <property type="nucleotide sequence ID" value="NZ_CP036316.1"/>
</dbReference>
<evidence type="ECO:0000259" key="4">
    <source>
        <dbReference type="Pfam" id="PF00884"/>
    </source>
</evidence>
<reference evidence="5 6" key="1">
    <citation type="submission" date="2019-02" db="EMBL/GenBank/DDBJ databases">
        <title>Deep-cultivation of Planctomycetes and their phenomic and genomic characterization uncovers novel biology.</title>
        <authorList>
            <person name="Wiegand S."/>
            <person name="Jogler M."/>
            <person name="Boedeker C."/>
            <person name="Pinto D."/>
            <person name="Vollmers J."/>
            <person name="Rivas-Marin E."/>
            <person name="Kohn T."/>
            <person name="Peeters S.H."/>
            <person name="Heuer A."/>
            <person name="Rast P."/>
            <person name="Oberbeckmann S."/>
            <person name="Bunk B."/>
            <person name="Jeske O."/>
            <person name="Meyerdierks A."/>
            <person name="Storesund J.E."/>
            <person name="Kallscheuer N."/>
            <person name="Luecker S."/>
            <person name="Lage O.M."/>
            <person name="Pohl T."/>
            <person name="Merkel B.J."/>
            <person name="Hornburger P."/>
            <person name="Mueller R.-W."/>
            <person name="Bruemmer F."/>
            <person name="Labrenz M."/>
            <person name="Spormann A.M."/>
            <person name="Op den Camp H."/>
            <person name="Overmann J."/>
            <person name="Amann R."/>
            <person name="Jetten M.S.M."/>
            <person name="Mascher T."/>
            <person name="Medema M.H."/>
            <person name="Devos D.P."/>
            <person name="Kaster A.-K."/>
            <person name="Ovreas L."/>
            <person name="Rohde M."/>
            <person name="Galperin M.Y."/>
            <person name="Jogler C."/>
        </authorList>
    </citation>
    <scope>NUCLEOTIDE SEQUENCE [LARGE SCALE GENOMIC DNA]</scope>
    <source>
        <strain evidence="5 6">V22</strain>
    </source>
</reference>
<evidence type="ECO:0000256" key="2">
    <source>
        <dbReference type="ARBA" id="ARBA00022801"/>
    </source>
</evidence>
<evidence type="ECO:0000313" key="6">
    <source>
        <dbReference type="Proteomes" id="UP000319976"/>
    </source>
</evidence>
<dbReference type="CDD" id="cd16146">
    <property type="entry name" value="ARS_like"/>
    <property type="match status" value="1"/>
</dbReference>
<feature type="signal peptide" evidence="3">
    <location>
        <begin position="1"/>
        <end position="27"/>
    </location>
</feature>
<evidence type="ECO:0000313" key="5">
    <source>
        <dbReference type="EMBL" id="QDT63488.1"/>
    </source>
</evidence>
<accession>A0A517T540</accession>